<name>A0A853GA03_9BURK</name>
<evidence type="ECO:0000313" key="5">
    <source>
        <dbReference type="Proteomes" id="UP000559809"/>
    </source>
</evidence>
<dbReference type="PANTHER" id="PTHR43575">
    <property type="entry name" value="PROTEIN ABCI7, CHLOROPLASTIC"/>
    <property type="match status" value="1"/>
</dbReference>
<sequence length="435" mass="46785">MSSVDTWVADFATRERSLAGAGVPWLAAVRKRALDRFAAEGWPTARQEDWHHTSLALLEQQSFAAAAPGPVQEAVARARRPEDGHCMVFVDGRYAPELSDIQALPAGAELRSLSQALADAPEQVEELFGNERSGSATEALNTAFASDGAYIRLGRGVSIDRPVHLLFISAGPGAASFPRNLVQAEAGARAVIVEHYVGQGSGASLTNAVTRLKLAADANITHLKLQQEDPQAFHLGVIAAEQEQGSVYNSHSMSFGARLARHDIATRFNGDHCETLLNGLYYVDGRRHVDHHTLIDHARPFGVSREFFRGVLDGNARGVFGGRILVAPGADKTDAVQRSDSLLLSRMAKADARPELEIYADDVKCAHGATVGQISADSLFYLRSRGLDEAHARNVLTYAFAAEAVHRIEPECLRERVVAAIQSLVPGGAALGDFS</sequence>
<evidence type="ECO:0000256" key="1">
    <source>
        <dbReference type="ARBA" id="ARBA00043967"/>
    </source>
</evidence>
<dbReference type="NCBIfam" id="TIGR01981">
    <property type="entry name" value="sufD"/>
    <property type="match status" value="1"/>
</dbReference>
<evidence type="ECO:0000259" key="2">
    <source>
        <dbReference type="Pfam" id="PF01458"/>
    </source>
</evidence>
<evidence type="ECO:0000259" key="3">
    <source>
        <dbReference type="Pfam" id="PF19295"/>
    </source>
</evidence>
<evidence type="ECO:0000313" key="4">
    <source>
        <dbReference type="EMBL" id="NYT51431.1"/>
    </source>
</evidence>
<dbReference type="PANTHER" id="PTHR43575:SF1">
    <property type="entry name" value="PROTEIN ABCI7, CHLOROPLASTIC"/>
    <property type="match status" value="1"/>
</dbReference>
<accession>A0A853GA03</accession>
<reference evidence="4 5" key="1">
    <citation type="submission" date="2020-07" db="EMBL/GenBank/DDBJ databases">
        <title>Taxonomic revisions and descriptions of new bacterial species based on genomic comparisons in the high-G+C-content subgroup of the family Alcaligenaceae.</title>
        <authorList>
            <person name="Szabo A."/>
            <person name="Felfoldi T."/>
        </authorList>
    </citation>
    <scope>NUCLEOTIDE SEQUENCE [LARGE SCALE GENOMIC DNA]</scope>
    <source>
        <strain evidence="4 5">LMG 24012</strain>
    </source>
</reference>
<dbReference type="SUPFAM" id="SSF101960">
    <property type="entry name" value="Stabilizer of iron transporter SufD"/>
    <property type="match status" value="1"/>
</dbReference>
<gene>
    <name evidence="4" type="primary">sufD</name>
    <name evidence="4" type="ORF">H0A72_19135</name>
</gene>
<feature type="domain" description="SUF system FeS cluster assembly SufBD N-terminal" evidence="3">
    <location>
        <begin position="4"/>
        <end position="164"/>
    </location>
</feature>
<dbReference type="Pfam" id="PF01458">
    <property type="entry name" value="SUFBD_core"/>
    <property type="match status" value="1"/>
</dbReference>
<feature type="domain" description="SUF system FeS cluster assembly SufBD core" evidence="2">
    <location>
        <begin position="168"/>
        <end position="400"/>
    </location>
</feature>
<comment type="similarity">
    <text evidence="1">Belongs to the iron-sulfur cluster assembly SufBD family.</text>
</comment>
<dbReference type="EMBL" id="JACCEM010000011">
    <property type="protein sequence ID" value="NYT51431.1"/>
    <property type="molecule type" value="Genomic_DNA"/>
</dbReference>
<dbReference type="Proteomes" id="UP000559809">
    <property type="component" value="Unassembled WGS sequence"/>
</dbReference>
<proteinExistence type="inferred from homology"/>
<dbReference type="InterPro" id="IPR011542">
    <property type="entry name" value="SUF_FeS_clus_asmbl_SufD"/>
</dbReference>
<organism evidence="4 5">
    <name type="scientific">Parapusillimonas granuli</name>
    <dbReference type="NCBI Taxonomy" id="380911"/>
    <lineage>
        <taxon>Bacteria</taxon>
        <taxon>Pseudomonadati</taxon>
        <taxon>Pseudomonadota</taxon>
        <taxon>Betaproteobacteria</taxon>
        <taxon>Burkholderiales</taxon>
        <taxon>Alcaligenaceae</taxon>
        <taxon>Parapusillimonas</taxon>
    </lineage>
</organism>
<dbReference type="GO" id="GO:0016226">
    <property type="term" value="P:iron-sulfur cluster assembly"/>
    <property type="evidence" value="ECO:0007669"/>
    <property type="project" value="InterPro"/>
</dbReference>
<dbReference type="InterPro" id="IPR045595">
    <property type="entry name" value="SufBD_N"/>
</dbReference>
<protein>
    <submittedName>
        <fullName evidence="4">Fe-S cluster assembly protein SufD</fullName>
    </submittedName>
</protein>
<dbReference type="Pfam" id="PF19295">
    <property type="entry name" value="SufBD_N"/>
    <property type="match status" value="1"/>
</dbReference>
<comment type="caution">
    <text evidence="4">The sequence shown here is derived from an EMBL/GenBank/DDBJ whole genome shotgun (WGS) entry which is preliminary data.</text>
</comment>
<dbReference type="InterPro" id="IPR037284">
    <property type="entry name" value="SUF_FeS_clus_asmbl_SufBD_sf"/>
</dbReference>
<dbReference type="InterPro" id="IPR000825">
    <property type="entry name" value="SUF_FeS_clus_asmbl_SufBD_core"/>
</dbReference>
<keyword evidence="5" id="KW-1185">Reference proteome</keyword>
<dbReference type="AlphaFoldDB" id="A0A853GA03"/>
<dbReference type="InterPro" id="IPR055346">
    <property type="entry name" value="Fe-S_cluster_assembly_SufBD"/>
</dbReference>
<dbReference type="RefSeq" id="WP_180158100.1">
    <property type="nucleotide sequence ID" value="NZ_JACCEM010000011.1"/>
</dbReference>